<dbReference type="GO" id="GO:0019592">
    <property type="term" value="P:mannitol catabolic process"/>
    <property type="evidence" value="ECO:0007669"/>
    <property type="project" value="TreeGrafter"/>
</dbReference>
<dbReference type="InterPro" id="IPR013131">
    <property type="entry name" value="Mannitol_DH_N"/>
</dbReference>
<evidence type="ECO:0000259" key="5">
    <source>
        <dbReference type="Pfam" id="PF08125"/>
    </source>
</evidence>
<gene>
    <name evidence="6" type="ORF">FMM80_29435</name>
</gene>
<dbReference type="RefSeq" id="WP_162206125.1">
    <property type="nucleotide sequence ID" value="NZ_VIRB01000167.1"/>
</dbReference>
<name>A0A9X5CD60_9FIRM</name>
<dbReference type="AlphaFoldDB" id="A0A9X5CD60"/>
<protein>
    <recommendedName>
        <fullName evidence="8">Mannitol dehydrogenase C-terminal domain-containing protein</fullName>
    </recommendedName>
</protein>
<evidence type="ECO:0008006" key="8">
    <source>
        <dbReference type="Google" id="ProtNLM"/>
    </source>
</evidence>
<dbReference type="InterPro" id="IPR013118">
    <property type="entry name" value="Mannitol_DH_C"/>
</dbReference>
<feature type="domain" description="Mannitol dehydrogenase N-terminal" evidence="4">
    <location>
        <begin position="3"/>
        <end position="127"/>
    </location>
</feature>
<dbReference type="SUPFAM" id="SSF51735">
    <property type="entry name" value="NAD(P)-binding Rossmann-fold domains"/>
    <property type="match status" value="1"/>
</dbReference>
<dbReference type="SUPFAM" id="SSF48179">
    <property type="entry name" value="6-phosphogluconate dehydrogenase C-terminal domain-like"/>
    <property type="match status" value="1"/>
</dbReference>
<evidence type="ECO:0000259" key="4">
    <source>
        <dbReference type="Pfam" id="PF01232"/>
    </source>
</evidence>
<reference evidence="6 7" key="1">
    <citation type="submission" date="2019-07" db="EMBL/GenBank/DDBJ databases">
        <title>Draft genome sequences of 15 bacterial species constituting the stable defined intestinal microbiota of the GM15 gnotobiotic mouse model.</title>
        <authorList>
            <person name="Elie C."/>
            <person name="Mathieu A."/>
            <person name="Saliou A."/>
            <person name="Darnaud M."/>
            <person name="Leulier F."/>
            <person name="Tamellini A."/>
        </authorList>
    </citation>
    <scope>NUCLEOTIDE SEQUENCE [LARGE SCALE GENOMIC DNA]</scope>
    <source>
        <strain evidence="7">ASF 502</strain>
    </source>
</reference>
<evidence type="ECO:0000313" key="7">
    <source>
        <dbReference type="Proteomes" id="UP000474104"/>
    </source>
</evidence>
<keyword evidence="1" id="KW-0560">Oxidoreductase</keyword>
<dbReference type="EMBL" id="VIRB01000167">
    <property type="protein sequence ID" value="NDO72525.1"/>
    <property type="molecule type" value="Genomic_DNA"/>
</dbReference>
<sequence length="370" mass="41175">MGKVVVVGDGKTGRGFLGRLLKEAGREILFIDRDQKLVDALNEAGSFTVHFFGDGREPLRVDHFQAAAWENASFEDAELILVSVGGQNLPDVGKSMAGLLDESRHYTVITCENASHPSALLKAAVGKSNISVSEATVFCTTIEGEGLDIRSEDYPCLQCDGDLLEGYEPGIRQIRPFPQFSNFLTRKLYTYNAASCVIAYLGWIKGYENYGDAANDEEILALLDRNYQATNRALCREFGYDEGDQEEFALLSRKKFCDRTIADTISRNARDPQRKLAAGERIIGPIRLLLQYGEDASVLEKTAAAALLYTAPQEKAWTKLRAEKSSGQILEEICKVGREEIIFSDIMNYIDRFEEILRTGNRVPGAMYHL</sequence>
<feature type="domain" description="Mannitol dehydrogenase C-terminal" evidence="5">
    <location>
        <begin position="182"/>
        <end position="320"/>
    </location>
</feature>
<organism evidence="6 7">
    <name type="scientific">Schaedlerella arabinosiphila</name>
    <dbReference type="NCBI Taxonomy" id="2044587"/>
    <lineage>
        <taxon>Bacteria</taxon>
        <taxon>Bacillati</taxon>
        <taxon>Bacillota</taxon>
        <taxon>Clostridia</taxon>
        <taxon>Lachnospirales</taxon>
        <taxon>Lachnospiraceae</taxon>
        <taxon>Schaedlerella</taxon>
    </lineage>
</organism>
<evidence type="ECO:0000256" key="3">
    <source>
        <dbReference type="ARBA" id="ARBA00048615"/>
    </source>
</evidence>
<dbReference type="PANTHER" id="PTHR30524">
    <property type="entry name" value="MANNITOL-1-PHOSPHATE 5-DEHYDROGENASE"/>
    <property type="match status" value="1"/>
</dbReference>
<dbReference type="Gene3D" id="1.10.1040.10">
    <property type="entry name" value="N-(1-d-carboxylethyl)-l-norvaline Dehydrogenase, domain 2"/>
    <property type="match status" value="1"/>
</dbReference>
<dbReference type="PANTHER" id="PTHR30524:SF0">
    <property type="entry name" value="ALTRONATE OXIDOREDUCTASE-RELATED"/>
    <property type="match status" value="1"/>
</dbReference>
<dbReference type="Pfam" id="PF08125">
    <property type="entry name" value="Mannitol_dh_C"/>
    <property type="match status" value="1"/>
</dbReference>
<comment type="caution">
    <text evidence="6">The sequence shown here is derived from an EMBL/GenBank/DDBJ whole genome shotgun (WGS) entry which is preliminary data.</text>
</comment>
<keyword evidence="2" id="KW-0520">NAD</keyword>
<dbReference type="InterPro" id="IPR036291">
    <property type="entry name" value="NAD(P)-bd_dom_sf"/>
</dbReference>
<dbReference type="InterPro" id="IPR008927">
    <property type="entry name" value="6-PGluconate_DH-like_C_sf"/>
</dbReference>
<dbReference type="Pfam" id="PF01232">
    <property type="entry name" value="Mannitol_dh"/>
    <property type="match status" value="1"/>
</dbReference>
<dbReference type="GO" id="GO:0008926">
    <property type="term" value="F:mannitol-1-phosphate 5-dehydrogenase activity"/>
    <property type="evidence" value="ECO:0007669"/>
    <property type="project" value="UniProtKB-EC"/>
</dbReference>
<evidence type="ECO:0000313" key="6">
    <source>
        <dbReference type="EMBL" id="NDO72525.1"/>
    </source>
</evidence>
<proteinExistence type="predicted"/>
<dbReference type="InterPro" id="IPR013328">
    <property type="entry name" value="6PGD_dom2"/>
</dbReference>
<accession>A0A9X5CD60</accession>
<dbReference type="Gene3D" id="3.40.50.720">
    <property type="entry name" value="NAD(P)-binding Rossmann-like Domain"/>
    <property type="match status" value="1"/>
</dbReference>
<evidence type="ECO:0000256" key="1">
    <source>
        <dbReference type="ARBA" id="ARBA00023002"/>
    </source>
</evidence>
<comment type="catalytic activity">
    <reaction evidence="3">
        <text>D-mannitol 1-phosphate + NAD(+) = beta-D-fructose 6-phosphate + NADH + H(+)</text>
        <dbReference type="Rhea" id="RHEA:19661"/>
        <dbReference type="ChEBI" id="CHEBI:15378"/>
        <dbReference type="ChEBI" id="CHEBI:57540"/>
        <dbReference type="ChEBI" id="CHEBI:57634"/>
        <dbReference type="ChEBI" id="CHEBI:57945"/>
        <dbReference type="ChEBI" id="CHEBI:61381"/>
        <dbReference type="EC" id="1.1.1.17"/>
    </reaction>
</comment>
<dbReference type="GO" id="GO:0005829">
    <property type="term" value="C:cytosol"/>
    <property type="evidence" value="ECO:0007669"/>
    <property type="project" value="TreeGrafter"/>
</dbReference>
<dbReference type="Proteomes" id="UP000474104">
    <property type="component" value="Unassembled WGS sequence"/>
</dbReference>
<evidence type="ECO:0000256" key="2">
    <source>
        <dbReference type="ARBA" id="ARBA00023027"/>
    </source>
</evidence>